<evidence type="ECO:0000313" key="3">
    <source>
        <dbReference type="Proteomes" id="UP000176389"/>
    </source>
</evidence>
<sequence length="67" mass="7434">MVAGGIWWFAVVGGSGYVHHFLMTTEVALVAAKFVVGAAMSKKPRFLLTLTSHFPSFDLKYIPYEQI</sequence>
<evidence type="ECO:0000313" key="2">
    <source>
        <dbReference type="EMBL" id="OGY27142.1"/>
    </source>
</evidence>
<dbReference type="EMBL" id="MHCS01000002">
    <property type="protein sequence ID" value="OGY27142.1"/>
    <property type="molecule type" value="Genomic_DNA"/>
</dbReference>
<keyword evidence="1" id="KW-0472">Membrane</keyword>
<dbReference type="AlphaFoldDB" id="A0A1G1WHG1"/>
<evidence type="ECO:0000256" key="1">
    <source>
        <dbReference type="SAM" id="Phobius"/>
    </source>
</evidence>
<keyword evidence="1" id="KW-1133">Transmembrane helix</keyword>
<gene>
    <name evidence="2" type="ORF">A2Z11_03235</name>
</gene>
<accession>A0A1G1WHG1</accession>
<name>A0A1G1WHG1_9BACT</name>
<feature type="transmembrane region" description="Helical" evidence="1">
    <location>
        <begin position="6"/>
        <end position="36"/>
    </location>
</feature>
<protein>
    <submittedName>
        <fullName evidence="2">Uncharacterized protein</fullName>
    </submittedName>
</protein>
<organism evidence="2 3">
    <name type="scientific">Candidatus Woykebacteria bacterium RBG_16_43_9</name>
    <dbReference type="NCBI Taxonomy" id="1802596"/>
    <lineage>
        <taxon>Bacteria</taxon>
        <taxon>Candidatus Woykeibacteriota</taxon>
    </lineage>
</organism>
<comment type="caution">
    <text evidence="2">The sequence shown here is derived from an EMBL/GenBank/DDBJ whole genome shotgun (WGS) entry which is preliminary data.</text>
</comment>
<dbReference type="Proteomes" id="UP000176389">
    <property type="component" value="Unassembled WGS sequence"/>
</dbReference>
<proteinExistence type="predicted"/>
<reference evidence="2 3" key="1">
    <citation type="journal article" date="2016" name="Nat. Commun.">
        <title>Thousands of microbial genomes shed light on interconnected biogeochemical processes in an aquifer system.</title>
        <authorList>
            <person name="Anantharaman K."/>
            <person name="Brown C.T."/>
            <person name="Hug L.A."/>
            <person name="Sharon I."/>
            <person name="Castelle C.J."/>
            <person name="Probst A.J."/>
            <person name="Thomas B.C."/>
            <person name="Singh A."/>
            <person name="Wilkins M.J."/>
            <person name="Karaoz U."/>
            <person name="Brodie E.L."/>
            <person name="Williams K.H."/>
            <person name="Hubbard S.S."/>
            <person name="Banfield J.F."/>
        </authorList>
    </citation>
    <scope>NUCLEOTIDE SEQUENCE [LARGE SCALE GENOMIC DNA]</scope>
</reference>
<keyword evidence="1" id="KW-0812">Transmembrane</keyword>